<dbReference type="EMBL" id="AYYZ01000029">
    <property type="protein sequence ID" value="KRM52059.1"/>
    <property type="molecule type" value="Genomic_DNA"/>
</dbReference>
<feature type="transmembrane region" description="Helical" evidence="7">
    <location>
        <begin position="222"/>
        <end position="240"/>
    </location>
</feature>
<organism evidence="9 10">
    <name type="scientific">Ligilactobacillus araffinosus DSM 20653</name>
    <dbReference type="NCBI Taxonomy" id="1423820"/>
    <lineage>
        <taxon>Bacteria</taxon>
        <taxon>Bacillati</taxon>
        <taxon>Bacillota</taxon>
        <taxon>Bacilli</taxon>
        <taxon>Lactobacillales</taxon>
        <taxon>Lactobacillaceae</taxon>
        <taxon>Ligilactobacillus</taxon>
    </lineage>
</organism>
<accession>A0A0R1ZJG0</accession>
<feature type="domain" description="Major facilitator superfamily (MFS) profile" evidence="8">
    <location>
        <begin position="1"/>
        <end position="364"/>
    </location>
</feature>
<reference evidence="9 10" key="1">
    <citation type="journal article" date="2015" name="Genome Announc.">
        <title>Expanding the biotechnology potential of lactobacilli through comparative genomics of 213 strains and associated genera.</title>
        <authorList>
            <person name="Sun Z."/>
            <person name="Harris H.M."/>
            <person name="McCann A."/>
            <person name="Guo C."/>
            <person name="Argimon S."/>
            <person name="Zhang W."/>
            <person name="Yang X."/>
            <person name="Jeffery I.B."/>
            <person name="Cooney J.C."/>
            <person name="Kagawa T.F."/>
            <person name="Liu W."/>
            <person name="Song Y."/>
            <person name="Salvetti E."/>
            <person name="Wrobel A."/>
            <person name="Rasinkangas P."/>
            <person name="Parkhill J."/>
            <person name="Rea M.C."/>
            <person name="O'Sullivan O."/>
            <person name="Ritari J."/>
            <person name="Douillard F.P."/>
            <person name="Paul Ross R."/>
            <person name="Yang R."/>
            <person name="Briner A.E."/>
            <person name="Felis G.E."/>
            <person name="de Vos W.M."/>
            <person name="Barrangou R."/>
            <person name="Klaenhammer T.R."/>
            <person name="Caufield P.W."/>
            <person name="Cui Y."/>
            <person name="Zhang H."/>
            <person name="O'Toole P.W."/>
        </authorList>
    </citation>
    <scope>NUCLEOTIDE SEQUENCE [LARGE SCALE GENOMIC DNA]</scope>
    <source>
        <strain evidence="9 10">DSM 20653</strain>
    </source>
</reference>
<evidence type="ECO:0000256" key="5">
    <source>
        <dbReference type="ARBA" id="ARBA00022989"/>
    </source>
</evidence>
<dbReference type="PROSITE" id="PS50850">
    <property type="entry name" value="MFS"/>
    <property type="match status" value="1"/>
</dbReference>
<keyword evidence="6 7" id="KW-0472">Membrane</keyword>
<proteinExistence type="predicted"/>
<dbReference type="InterPro" id="IPR011701">
    <property type="entry name" value="MFS"/>
</dbReference>
<dbReference type="InterPro" id="IPR050189">
    <property type="entry name" value="MFS_Efflux_Transporters"/>
</dbReference>
<dbReference type="PATRIC" id="fig|1423820.4.peg.1282"/>
<evidence type="ECO:0000256" key="2">
    <source>
        <dbReference type="ARBA" id="ARBA00022448"/>
    </source>
</evidence>
<keyword evidence="5 7" id="KW-1133">Transmembrane helix</keyword>
<dbReference type="PANTHER" id="PTHR43124">
    <property type="entry name" value="PURINE EFFLUX PUMP PBUE"/>
    <property type="match status" value="1"/>
</dbReference>
<keyword evidence="4 7" id="KW-0812">Transmembrane</keyword>
<gene>
    <name evidence="9" type="ORF">FC64_GL001257</name>
</gene>
<dbReference type="Pfam" id="PF07690">
    <property type="entry name" value="MFS_1"/>
    <property type="match status" value="1"/>
</dbReference>
<evidence type="ECO:0000313" key="9">
    <source>
        <dbReference type="EMBL" id="KRM52059.1"/>
    </source>
</evidence>
<feature type="transmembrane region" description="Helical" evidence="7">
    <location>
        <begin position="252"/>
        <end position="271"/>
    </location>
</feature>
<evidence type="ECO:0000256" key="6">
    <source>
        <dbReference type="ARBA" id="ARBA00023136"/>
    </source>
</evidence>
<dbReference type="InterPro" id="IPR036259">
    <property type="entry name" value="MFS_trans_sf"/>
</dbReference>
<dbReference type="Gene3D" id="1.20.1250.20">
    <property type="entry name" value="MFS general substrate transporter like domains"/>
    <property type="match status" value="1"/>
</dbReference>
<name>A0A0R1ZJG0_9LACO</name>
<dbReference type="AlphaFoldDB" id="A0A0R1ZJG0"/>
<evidence type="ECO:0000256" key="3">
    <source>
        <dbReference type="ARBA" id="ARBA00022475"/>
    </source>
</evidence>
<keyword evidence="2" id="KW-0813">Transport</keyword>
<dbReference type="Proteomes" id="UP000051291">
    <property type="component" value="Unassembled WGS sequence"/>
</dbReference>
<evidence type="ECO:0000256" key="7">
    <source>
        <dbReference type="SAM" id="Phobius"/>
    </source>
</evidence>
<feature type="transmembrane region" description="Helical" evidence="7">
    <location>
        <begin position="25"/>
        <end position="45"/>
    </location>
</feature>
<feature type="transmembrane region" description="Helical" evidence="7">
    <location>
        <begin position="136"/>
        <end position="156"/>
    </location>
</feature>
<dbReference type="GO" id="GO:0005886">
    <property type="term" value="C:plasma membrane"/>
    <property type="evidence" value="ECO:0007669"/>
    <property type="project" value="UniProtKB-SubCell"/>
</dbReference>
<dbReference type="SUPFAM" id="SSF103473">
    <property type="entry name" value="MFS general substrate transporter"/>
    <property type="match status" value="1"/>
</dbReference>
<dbReference type="STRING" id="1423820.FC64_GL001257"/>
<feature type="transmembrane region" description="Helical" evidence="7">
    <location>
        <begin position="108"/>
        <end position="130"/>
    </location>
</feature>
<dbReference type="PANTHER" id="PTHR43124:SF8">
    <property type="entry name" value="INNER MEMBRANE TRANSPORT PROTEIN YDHP"/>
    <property type="match status" value="1"/>
</dbReference>
<protein>
    <recommendedName>
        <fullName evidence="8">Major facilitator superfamily (MFS) profile domain-containing protein</fullName>
    </recommendedName>
</protein>
<evidence type="ECO:0000256" key="1">
    <source>
        <dbReference type="ARBA" id="ARBA00004651"/>
    </source>
</evidence>
<feature type="transmembrane region" description="Helical" evidence="7">
    <location>
        <begin position="277"/>
        <end position="301"/>
    </location>
</feature>
<dbReference type="InterPro" id="IPR020846">
    <property type="entry name" value="MFS_dom"/>
</dbReference>
<comment type="caution">
    <text evidence="9">The sequence shown here is derived from an EMBL/GenBank/DDBJ whole genome shotgun (WGS) entry which is preliminary data.</text>
</comment>
<feature type="transmembrane region" description="Helical" evidence="7">
    <location>
        <begin position="341"/>
        <end position="360"/>
    </location>
</feature>
<comment type="subcellular location">
    <subcellularLocation>
        <location evidence="1">Cell membrane</location>
        <topology evidence="1">Multi-pass membrane protein</topology>
    </subcellularLocation>
</comment>
<evidence type="ECO:0000313" key="10">
    <source>
        <dbReference type="Proteomes" id="UP000051291"/>
    </source>
</evidence>
<feature type="transmembrane region" description="Helical" evidence="7">
    <location>
        <begin position="52"/>
        <end position="70"/>
    </location>
</feature>
<keyword evidence="3" id="KW-1003">Cell membrane</keyword>
<feature type="transmembrane region" description="Helical" evidence="7">
    <location>
        <begin position="188"/>
        <end position="210"/>
    </location>
</feature>
<keyword evidence="10" id="KW-1185">Reference proteome</keyword>
<evidence type="ECO:0000259" key="8">
    <source>
        <dbReference type="PROSITE" id="PS50850"/>
    </source>
</evidence>
<dbReference type="GO" id="GO:0022857">
    <property type="term" value="F:transmembrane transporter activity"/>
    <property type="evidence" value="ECO:0007669"/>
    <property type="project" value="InterPro"/>
</dbReference>
<sequence>MAMLTVGITSNLANGLGVPSRSLGILISVYTLTFAISGPIINTVLNKVHDQPVIITSFIIFTLGNLLAFFSKNLSMLVVSRLVTAIGAATLVVRLLNQAAIITHSGSILTTVYMGFSLANAIGLPLSTFAGEYLNWRYIFLIISVLSAIVTIIFGIDSDKLILTDNIAVTKKNNQALGQENTDESLKFISIIIITMLVLAANASFIAYLSPFSNKIGYSNRYLTISMLILGIGSLVGSKIGGSLGDKKKPQIFYQMALILFLGSAILMLCVARVNLIIFWIILFLWNATQWITGPLGVMLITKLTNKYRNTALSFNTTAQNLGASLGSFAGQMFLNTAAIQYLPIVSILFLGIALIILNASKLKLNQ</sequence>
<evidence type="ECO:0000256" key="4">
    <source>
        <dbReference type="ARBA" id="ARBA00022692"/>
    </source>
</evidence>
<feature type="transmembrane region" description="Helical" evidence="7">
    <location>
        <begin position="76"/>
        <end position="96"/>
    </location>
</feature>